<evidence type="ECO:0000313" key="2">
    <source>
        <dbReference type="Proteomes" id="UP000239494"/>
    </source>
</evidence>
<comment type="caution">
    <text evidence="1">The sequence shown here is derived from an EMBL/GenBank/DDBJ whole genome shotgun (WGS) entry which is preliminary data.</text>
</comment>
<sequence length="148" mass="16086">MAAGTGFRLDPATAELLRLTTLLEIVVRAVALQDQANGVIIACALPGDTSYEVARRGRKVAGEYGRLSGWADDLCEQYSSDSVPARIGGLLRYHLGMLDTAVKLAFPRYRTERLERCRLAMTGLGEPARALRVQELELRLLIAGLDGA</sequence>
<protein>
    <submittedName>
        <fullName evidence="1">Uncharacterized protein</fullName>
    </submittedName>
</protein>
<proteinExistence type="predicted"/>
<accession>A0A2T0SWK6</accession>
<dbReference type="Proteomes" id="UP000239494">
    <property type="component" value="Unassembled WGS sequence"/>
</dbReference>
<gene>
    <name evidence="1" type="ORF">CLV43_10926</name>
</gene>
<name>A0A2T0SWK6_9PSEU</name>
<dbReference type="EMBL" id="PVTF01000009">
    <property type="protein sequence ID" value="PRY37806.1"/>
    <property type="molecule type" value="Genomic_DNA"/>
</dbReference>
<keyword evidence="2" id="KW-1185">Reference proteome</keyword>
<organism evidence="1 2">
    <name type="scientific">Umezawaea tangerina</name>
    <dbReference type="NCBI Taxonomy" id="84725"/>
    <lineage>
        <taxon>Bacteria</taxon>
        <taxon>Bacillati</taxon>
        <taxon>Actinomycetota</taxon>
        <taxon>Actinomycetes</taxon>
        <taxon>Pseudonocardiales</taxon>
        <taxon>Pseudonocardiaceae</taxon>
        <taxon>Umezawaea</taxon>
    </lineage>
</organism>
<reference evidence="1 2" key="1">
    <citation type="submission" date="2018-03" db="EMBL/GenBank/DDBJ databases">
        <title>Genomic Encyclopedia of Archaeal and Bacterial Type Strains, Phase II (KMG-II): from individual species to whole genera.</title>
        <authorList>
            <person name="Goeker M."/>
        </authorList>
    </citation>
    <scope>NUCLEOTIDE SEQUENCE [LARGE SCALE GENOMIC DNA]</scope>
    <source>
        <strain evidence="1 2">DSM 44720</strain>
    </source>
</reference>
<evidence type="ECO:0000313" key="1">
    <source>
        <dbReference type="EMBL" id="PRY37806.1"/>
    </source>
</evidence>
<dbReference type="AlphaFoldDB" id="A0A2T0SWK6"/>